<evidence type="ECO:0000313" key="2">
    <source>
        <dbReference type="EMBL" id="QCL97761.1"/>
    </source>
</evidence>
<dbReference type="AlphaFoldDB" id="A0A4D7YK49"/>
<name>A0A4D7YK49_AGRTU</name>
<keyword evidence="2" id="KW-0614">Plasmid</keyword>
<protein>
    <recommendedName>
        <fullName evidence="1">SnoaL-like domain-containing protein</fullName>
    </recommendedName>
</protein>
<gene>
    <name evidence="2" type="ORF">CFBP7129_26490</name>
</gene>
<organism evidence="2 3">
    <name type="scientific">Agrobacterium tumefaciens</name>
    <dbReference type="NCBI Taxonomy" id="358"/>
    <lineage>
        <taxon>Bacteria</taxon>
        <taxon>Pseudomonadati</taxon>
        <taxon>Pseudomonadota</taxon>
        <taxon>Alphaproteobacteria</taxon>
        <taxon>Hyphomicrobiales</taxon>
        <taxon>Rhizobiaceae</taxon>
        <taxon>Rhizobium/Agrobacterium group</taxon>
        <taxon>Agrobacterium</taxon>
        <taxon>Agrobacterium tumefaciens complex</taxon>
    </lineage>
</organism>
<dbReference type="SUPFAM" id="SSF54427">
    <property type="entry name" value="NTF2-like"/>
    <property type="match status" value="1"/>
</dbReference>
<reference evidence="2 3" key="1">
    <citation type="submission" date="2019-04" db="EMBL/GenBank/DDBJ databases">
        <title>Complete genome sequence of Agrobacterium tumefaciens CFBP7129.</title>
        <authorList>
            <person name="Haryono M."/>
            <person name="Lin Y.-C."/>
            <person name="Lai E.-M."/>
            <person name="Kuo C.-H."/>
        </authorList>
    </citation>
    <scope>NUCLEOTIDE SEQUENCE [LARGE SCALE GENOMIC DNA]</scope>
    <source>
        <strain evidence="2 3">CFBP7129</strain>
        <plasmid evidence="3">patcfbp7129a</plasmid>
    </source>
</reference>
<dbReference type="RefSeq" id="WP_137006100.1">
    <property type="nucleotide sequence ID" value="NZ_CP039924.1"/>
</dbReference>
<dbReference type="Gene3D" id="3.10.450.50">
    <property type="match status" value="1"/>
</dbReference>
<sequence length="132" mass="14348">MAAPSIVQTFLGHIFSGAMEPALAMVAANARFISTNPKPNPGNPLHGTFTGVDGANAFFSGFVDLLEPGDFQVIASFGDNEHAASYGTLRHKVRQTGKDFVSDWALICQVQNDKIVLYHFYEDTEALLNAMR</sequence>
<proteinExistence type="predicted"/>
<feature type="domain" description="SnoaL-like" evidence="1">
    <location>
        <begin position="9"/>
        <end position="117"/>
    </location>
</feature>
<dbReference type="EMBL" id="CP039924">
    <property type="protein sequence ID" value="QCL97761.1"/>
    <property type="molecule type" value="Genomic_DNA"/>
</dbReference>
<dbReference type="Pfam" id="PF12680">
    <property type="entry name" value="SnoaL_2"/>
    <property type="match status" value="1"/>
</dbReference>
<evidence type="ECO:0000313" key="3">
    <source>
        <dbReference type="Proteomes" id="UP000298649"/>
    </source>
</evidence>
<geneLocation type="plasmid" evidence="3">
    <name>patcfbp7129a</name>
</geneLocation>
<dbReference type="InterPro" id="IPR032710">
    <property type="entry name" value="NTF2-like_dom_sf"/>
</dbReference>
<dbReference type="Proteomes" id="UP000298649">
    <property type="component" value="Plasmid pAtCFBP7129a"/>
</dbReference>
<dbReference type="InterPro" id="IPR037401">
    <property type="entry name" value="SnoaL-like"/>
</dbReference>
<evidence type="ECO:0000259" key="1">
    <source>
        <dbReference type="Pfam" id="PF12680"/>
    </source>
</evidence>
<accession>A0A4D7YK49</accession>